<evidence type="ECO:0000313" key="7">
    <source>
        <dbReference type="EMBL" id="HIQ79970.1"/>
    </source>
</evidence>
<dbReference type="GO" id="GO:0016020">
    <property type="term" value="C:membrane"/>
    <property type="evidence" value="ECO:0007669"/>
    <property type="project" value="UniProtKB-SubCell"/>
</dbReference>
<dbReference type="AlphaFoldDB" id="A0A9D1CV13"/>
<feature type="transmembrane region" description="Helical" evidence="5">
    <location>
        <begin position="168"/>
        <end position="185"/>
    </location>
</feature>
<feature type="transmembrane region" description="Helical" evidence="5">
    <location>
        <begin position="15"/>
        <end position="39"/>
    </location>
</feature>
<gene>
    <name evidence="7" type="ORF">IAD32_01635</name>
</gene>
<comment type="caution">
    <text evidence="7">The sequence shown here is derived from an EMBL/GenBank/DDBJ whole genome shotgun (WGS) entry which is preliminary data.</text>
</comment>
<dbReference type="InterPro" id="IPR051533">
    <property type="entry name" value="WaaL-like"/>
</dbReference>
<organism evidence="7 8">
    <name type="scientific">Candidatus Scatavimonas merdigallinarum</name>
    <dbReference type="NCBI Taxonomy" id="2840914"/>
    <lineage>
        <taxon>Bacteria</taxon>
        <taxon>Bacillati</taxon>
        <taxon>Bacillota</taxon>
        <taxon>Clostridia</taxon>
        <taxon>Eubacteriales</taxon>
        <taxon>Oscillospiraceae</taxon>
        <taxon>Oscillospiraceae incertae sedis</taxon>
        <taxon>Candidatus Scatavimonas</taxon>
    </lineage>
</organism>
<evidence type="ECO:0000256" key="1">
    <source>
        <dbReference type="ARBA" id="ARBA00004141"/>
    </source>
</evidence>
<feature type="transmembrane region" description="Helical" evidence="5">
    <location>
        <begin position="76"/>
        <end position="94"/>
    </location>
</feature>
<feature type="domain" description="O-antigen ligase-related" evidence="6">
    <location>
        <begin position="199"/>
        <end position="297"/>
    </location>
</feature>
<reference evidence="7" key="1">
    <citation type="submission" date="2020-10" db="EMBL/GenBank/DDBJ databases">
        <authorList>
            <person name="Gilroy R."/>
        </authorList>
    </citation>
    <scope>NUCLEOTIDE SEQUENCE</scope>
    <source>
        <strain evidence="7">ChiSjej1B19-3389</strain>
    </source>
</reference>
<evidence type="ECO:0000313" key="8">
    <source>
        <dbReference type="Proteomes" id="UP000886787"/>
    </source>
</evidence>
<feature type="transmembrane region" description="Helical" evidence="5">
    <location>
        <begin position="192"/>
        <end position="209"/>
    </location>
</feature>
<evidence type="ECO:0000259" key="6">
    <source>
        <dbReference type="Pfam" id="PF04932"/>
    </source>
</evidence>
<dbReference type="Proteomes" id="UP000886787">
    <property type="component" value="Unassembled WGS sequence"/>
</dbReference>
<feature type="transmembrane region" description="Helical" evidence="5">
    <location>
        <begin position="106"/>
        <end position="124"/>
    </location>
</feature>
<evidence type="ECO:0000256" key="4">
    <source>
        <dbReference type="ARBA" id="ARBA00023136"/>
    </source>
</evidence>
<evidence type="ECO:0000256" key="5">
    <source>
        <dbReference type="SAM" id="Phobius"/>
    </source>
</evidence>
<feature type="transmembrane region" description="Helical" evidence="5">
    <location>
        <begin position="243"/>
        <end position="260"/>
    </location>
</feature>
<evidence type="ECO:0000256" key="3">
    <source>
        <dbReference type="ARBA" id="ARBA00022989"/>
    </source>
</evidence>
<dbReference type="PANTHER" id="PTHR37422">
    <property type="entry name" value="TEICHURONIC ACID BIOSYNTHESIS PROTEIN TUAE"/>
    <property type="match status" value="1"/>
</dbReference>
<name>A0A9D1CV13_9FIRM</name>
<proteinExistence type="predicted"/>
<dbReference type="Pfam" id="PF04932">
    <property type="entry name" value="Wzy_C"/>
    <property type="match status" value="1"/>
</dbReference>
<dbReference type="InterPro" id="IPR007016">
    <property type="entry name" value="O-antigen_ligase-rel_domated"/>
</dbReference>
<protein>
    <recommendedName>
        <fullName evidence="6">O-antigen ligase-related domain-containing protein</fullName>
    </recommendedName>
</protein>
<dbReference type="PANTHER" id="PTHR37422:SF13">
    <property type="entry name" value="LIPOPOLYSACCHARIDE BIOSYNTHESIS PROTEIN PA4999-RELATED"/>
    <property type="match status" value="1"/>
</dbReference>
<keyword evidence="4 5" id="KW-0472">Membrane</keyword>
<keyword evidence="2 5" id="KW-0812">Transmembrane</keyword>
<evidence type="ECO:0000256" key="2">
    <source>
        <dbReference type="ARBA" id="ARBA00022692"/>
    </source>
</evidence>
<feature type="transmembrane region" description="Helical" evidence="5">
    <location>
        <begin position="323"/>
        <end position="344"/>
    </location>
</feature>
<feature type="transmembrane region" description="Helical" evidence="5">
    <location>
        <begin position="215"/>
        <end position="231"/>
    </location>
</feature>
<keyword evidence="3 5" id="KW-1133">Transmembrane helix</keyword>
<comment type="subcellular location">
    <subcellularLocation>
        <location evidence="1">Membrane</location>
        <topology evidence="1">Multi-pass membrane protein</topology>
    </subcellularLocation>
</comment>
<feature type="transmembrane region" description="Helical" evidence="5">
    <location>
        <begin position="356"/>
        <end position="374"/>
    </location>
</feature>
<feature type="transmembrane region" description="Helical" evidence="5">
    <location>
        <begin position="51"/>
        <end position="70"/>
    </location>
</feature>
<sequence length="407" mass="45465">MFYFFEFVTFAFPKAGVLVGSVPITVATLLFLLALLFSIKGIGFMVDRYKGFVIGYAVYAFFVLMPLLLNITATDIGNITIALVMLASPLAILIGTQADFEKTVKIIAVSLIIVGLYAVVQYFFGVERTAIPGVNIAYGDSFSKKTIGYGMSSQGLDALKMPSTYQNGNGAGLFYIMCLPLLFFWKAKSTCFRIIRIVAILAAVAGVMLSGSRTILIPFVVIAIPSLLIYIKRKLPERVQTLYLGGLILVLIGLVLYVFIADSQFIQYFIDRYIVQTLSDPTASGRTEQFGDVLSMIYSLNAPDFLRFFFFGMPWSEARMSEGVLYMLSYYGFLSFLSFLFLLLYPVVFVFKRNKILSVGLILVFIAFLVDRSFNYPPYLINYFFLSGLYMRHTDIISKRGCSPAIG</sequence>
<dbReference type="EMBL" id="DVFW01000012">
    <property type="protein sequence ID" value="HIQ79970.1"/>
    <property type="molecule type" value="Genomic_DNA"/>
</dbReference>
<accession>A0A9D1CV13</accession>
<reference evidence="7" key="2">
    <citation type="journal article" date="2021" name="PeerJ">
        <title>Extensive microbial diversity within the chicken gut microbiome revealed by metagenomics and culture.</title>
        <authorList>
            <person name="Gilroy R."/>
            <person name="Ravi A."/>
            <person name="Getino M."/>
            <person name="Pursley I."/>
            <person name="Horton D.L."/>
            <person name="Alikhan N.F."/>
            <person name="Baker D."/>
            <person name="Gharbi K."/>
            <person name="Hall N."/>
            <person name="Watson M."/>
            <person name="Adriaenssens E.M."/>
            <person name="Foster-Nyarko E."/>
            <person name="Jarju S."/>
            <person name="Secka A."/>
            <person name="Antonio M."/>
            <person name="Oren A."/>
            <person name="Chaudhuri R.R."/>
            <person name="La Ragione R."/>
            <person name="Hildebrand F."/>
            <person name="Pallen M.J."/>
        </authorList>
    </citation>
    <scope>NUCLEOTIDE SEQUENCE</scope>
    <source>
        <strain evidence="7">ChiSjej1B19-3389</strain>
    </source>
</reference>